<dbReference type="RefSeq" id="XP_018261742.1">
    <property type="nucleotide sequence ID" value="XM_018409469.1"/>
</dbReference>
<dbReference type="VEuPathDB" id="FungiDB:I303_06185"/>
<dbReference type="KEGG" id="kdj:28969884"/>
<name>A0A1A6A1H8_9TREE</name>
<evidence type="ECO:0000313" key="3">
    <source>
        <dbReference type="EMBL" id="WWC63563.1"/>
    </source>
</evidence>
<reference evidence="3" key="3">
    <citation type="submission" date="2024-02" db="EMBL/GenBank/DDBJ databases">
        <title>Comparative genomics of Cryptococcus and Kwoniella reveals pathogenesis evolution and contrasting modes of karyotype evolution via chromosome fusion or intercentromeric recombination.</title>
        <authorList>
            <person name="Coelho M.A."/>
            <person name="David-Palma M."/>
            <person name="Shea T."/>
            <person name="Bowers K."/>
            <person name="McGinley-Smith S."/>
            <person name="Mohammad A.W."/>
            <person name="Gnirke A."/>
            <person name="Yurkov A.M."/>
            <person name="Nowrousian M."/>
            <person name="Sun S."/>
            <person name="Cuomo C.A."/>
            <person name="Heitman J."/>
        </authorList>
    </citation>
    <scope>NUCLEOTIDE SEQUENCE</scope>
    <source>
        <strain evidence="3">CBS 10117</strain>
    </source>
</reference>
<keyword evidence="4" id="KW-1185">Reference proteome</keyword>
<feature type="chain" id="PRO_5008342023" description="AA1-like domain-containing protein" evidence="1">
    <location>
        <begin position="22"/>
        <end position="139"/>
    </location>
</feature>
<dbReference type="Proteomes" id="UP000078595">
    <property type="component" value="Chromosome 7"/>
</dbReference>
<evidence type="ECO:0008006" key="5">
    <source>
        <dbReference type="Google" id="ProtNLM"/>
    </source>
</evidence>
<keyword evidence="1" id="KW-0732">Signal</keyword>
<protein>
    <recommendedName>
        <fullName evidence="5">AA1-like domain-containing protein</fullName>
    </recommendedName>
</protein>
<reference evidence="2" key="1">
    <citation type="submission" date="2013-07" db="EMBL/GenBank/DDBJ databases">
        <title>The Genome Sequence of Cryptococcus dejecticola CBS10117.</title>
        <authorList>
            <consortium name="The Broad Institute Genome Sequencing Platform"/>
            <person name="Cuomo C."/>
            <person name="Litvintseva A."/>
            <person name="Chen Y."/>
            <person name="Heitman J."/>
            <person name="Sun S."/>
            <person name="Springer D."/>
            <person name="Dromer F."/>
            <person name="Young S.K."/>
            <person name="Zeng Q."/>
            <person name="Gargeya S."/>
            <person name="Fitzgerald M."/>
            <person name="Abouelleil A."/>
            <person name="Alvarado L."/>
            <person name="Berlin A.M."/>
            <person name="Chapman S.B."/>
            <person name="Dewar J."/>
            <person name="Goldberg J."/>
            <person name="Griggs A."/>
            <person name="Gujja S."/>
            <person name="Hansen M."/>
            <person name="Howarth C."/>
            <person name="Imamovic A."/>
            <person name="Larimer J."/>
            <person name="McCowan C."/>
            <person name="Murphy C."/>
            <person name="Pearson M."/>
            <person name="Priest M."/>
            <person name="Roberts A."/>
            <person name="Saif S."/>
            <person name="Shea T."/>
            <person name="Sykes S."/>
            <person name="Wortman J."/>
            <person name="Nusbaum C."/>
            <person name="Birren B."/>
        </authorList>
    </citation>
    <scope>NUCLEOTIDE SEQUENCE [LARGE SCALE GENOMIC DNA]</scope>
    <source>
        <strain evidence="2">CBS 10117</strain>
    </source>
</reference>
<evidence type="ECO:0000313" key="4">
    <source>
        <dbReference type="Proteomes" id="UP000078595"/>
    </source>
</evidence>
<evidence type="ECO:0000313" key="2">
    <source>
        <dbReference type="EMBL" id="OBR83900.1"/>
    </source>
</evidence>
<evidence type="ECO:0000256" key="1">
    <source>
        <dbReference type="SAM" id="SignalP"/>
    </source>
</evidence>
<dbReference type="AlphaFoldDB" id="A0A1A6A1H8"/>
<gene>
    <name evidence="2" type="ORF">I303_06185</name>
    <name evidence="3" type="ORF">I303_106167</name>
</gene>
<dbReference type="GeneID" id="28969884"/>
<dbReference type="EMBL" id="KI894033">
    <property type="protein sequence ID" value="OBR83900.1"/>
    <property type="molecule type" value="Genomic_DNA"/>
</dbReference>
<organism evidence="2">
    <name type="scientific">Kwoniella dejecticola CBS 10117</name>
    <dbReference type="NCBI Taxonomy" id="1296121"/>
    <lineage>
        <taxon>Eukaryota</taxon>
        <taxon>Fungi</taxon>
        <taxon>Dikarya</taxon>
        <taxon>Basidiomycota</taxon>
        <taxon>Agaricomycotina</taxon>
        <taxon>Tremellomycetes</taxon>
        <taxon>Tremellales</taxon>
        <taxon>Cryptococcaceae</taxon>
        <taxon>Kwoniella</taxon>
    </lineage>
</organism>
<proteinExistence type="predicted"/>
<reference evidence="3" key="2">
    <citation type="submission" date="2013-07" db="EMBL/GenBank/DDBJ databases">
        <authorList>
            <consortium name="The Broad Institute Genome Sequencing Platform"/>
            <person name="Cuomo C."/>
            <person name="Litvintseva A."/>
            <person name="Chen Y."/>
            <person name="Heitman J."/>
            <person name="Sun S."/>
            <person name="Springer D."/>
            <person name="Dromer F."/>
            <person name="Young S.K."/>
            <person name="Zeng Q."/>
            <person name="Gargeya S."/>
            <person name="Fitzgerald M."/>
            <person name="Abouelleil A."/>
            <person name="Alvarado L."/>
            <person name="Berlin A.M."/>
            <person name="Chapman S.B."/>
            <person name="Dewar J."/>
            <person name="Goldberg J."/>
            <person name="Griggs A."/>
            <person name="Gujja S."/>
            <person name="Hansen M."/>
            <person name="Howarth C."/>
            <person name="Imamovic A."/>
            <person name="Larimer J."/>
            <person name="McCowan C."/>
            <person name="Murphy C."/>
            <person name="Pearson M."/>
            <person name="Priest M."/>
            <person name="Roberts A."/>
            <person name="Saif S."/>
            <person name="Shea T."/>
            <person name="Sykes S."/>
            <person name="Wortman J."/>
            <person name="Nusbaum C."/>
            <person name="Birren B."/>
        </authorList>
    </citation>
    <scope>NUCLEOTIDE SEQUENCE</scope>
    <source>
        <strain evidence="3">CBS 10117</strain>
    </source>
</reference>
<accession>A0A1A6A1H8</accession>
<dbReference type="EMBL" id="CP144536">
    <property type="protein sequence ID" value="WWC63563.1"/>
    <property type="molecule type" value="Genomic_DNA"/>
</dbReference>
<feature type="signal peptide" evidence="1">
    <location>
        <begin position="1"/>
        <end position="21"/>
    </location>
</feature>
<sequence>MFPKPLFLSLILLASSSTVLADFGINIKPAQDLTVEAKDHSWKIQNNDKPHLVTFTADQKVESFEITHEVGSIPGYFMCDLTATSTPTATSTIDLGPIKELSSGERYYDKEDTSAGWKLHCEKEGAFADDSMSPVSDDI</sequence>